<dbReference type="Proteomes" id="UP000288227">
    <property type="component" value="Unassembled WGS sequence"/>
</dbReference>
<evidence type="ECO:0000256" key="5">
    <source>
        <dbReference type="SAM" id="Phobius"/>
    </source>
</evidence>
<feature type="transmembrane region" description="Helical" evidence="5">
    <location>
        <begin position="14"/>
        <end position="34"/>
    </location>
</feature>
<gene>
    <name evidence="6" type="ORF">SanaruYs_01000</name>
</gene>
<dbReference type="PANTHER" id="PTHR11785">
    <property type="entry name" value="AMINO ACID TRANSPORTER"/>
    <property type="match status" value="1"/>
</dbReference>
<dbReference type="PANTHER" id="PTHR11785:SF512">
    <property type="entry name" value="SOBREMESA, ISOFORM B"/>
    <property type="match status" value="1"/>
</dbReference>
<evidence type="ECO:0000256" key="2">
    <source>
        <dbReference type="ARBA" id="ARBA00022692"/>
    </source>
</evidence>
<evidence type="ECO:0000313" key="6">
    <source>
        <dbReference type="EMBL" id="GCC49886.1"/>
    </source>
</evidence>
<evidence type="ECO:0000256" key="3">
    <source>
        <dbReference type="ARBA" id="ARBA00022989"/>
    </source>
</evidence>
<feature type="transmembrane region" description="Helical" evidence="5">
    <location>
        <begin position="416"/>
        <end position="439"/>
    </location>
</feature>
<dbReference type="GO" id="GO:0015179">
    <property type="term" value="F:L-amino acid transmembrane transporter activity"/>
    <property type="evidence" value="ECO:0007669"/>
    <property type="project" value="TreeGrafter"/>
</dbReference>
<feature type="transmembrane region" description="Helical" evidence="5">
    <location>
        <begin position="302"/>
        <end position="321"/>
    </location>
</feature>
<accession>A0A401U517</accession>
<evidence type="ECO:0000313" key="7">
    <source>
        <dbReference type="Proteomes" id="UP000288227"/>
    </source>
</evidence>
<feature type="transmembrane region" description="Helical" evidence="5">
    <location>
        <begin position="451"/>
        <end position="472"/>
    </location>
</feature>
<keyword evidence="4 5" id="KW-0472">Membrane</keyword>
<keyword evidence="3 5" id="KW-1133">Transmembrane helix</keyword>
<feature type="transmembrane region" description="Helical" evidence="5">
    <location>
        <begin position="91"/>
        <end position="116"/>
    </location>
</feature>
<proteinExistence type="predicted"/>
<dbReference type="Gene3D" id="1.20.1740.10">
    <property type="entry name" value="Amino acid/polyamine transporter I"/>
    <property type="match status" value="1"/>
</dbReference>
<dbReference type="PIRSF" id="PIRSF006060">
    <property type="entry name" value="AA_transporter"/>
    <property type="match status" value="1"/>
</dbReference>
<organism evidence="6 7">
    <name type="scientific">Chryseotalea sanaruensis</name>
    <dbReference type="NCBI Taxonomy" id="2482724"/>
    <lineage>
        <taxon>Bacteria</taxon>
        <taxon>Pseudomonadati</taxon>
        <taxon>Bacteroidota</taxon>
        <taxon>Cytophagia</taxon>
        <taxon>Cytophagales</taxon>
        <taxon>Chryseotaleaceae</taxon>
        <taxon>Chryseotalea</taxon>
    </lineage>
</organism>
<dbReference type="AlphaFoldDB" id="A0A401U517"/>
<feature type="transmembrane region" description="Helical" evidence="5">
    <location>
        <begin position="46"/>
        <end position="70"/>
    </location>
</feature>
<feature type="transmembrane region" description="Helical" evidence="5">
    <location>
        <begin position="262"/>
        <end position="282"/>
    </location>
</feature>
<evidence type="ECO:0000256" key="1">
    <source>
        <dbReference type="ARBA" id="ARBA00004141"/>
    </source>
</evidence>
<dbReference type="InterPro" id="IPR050598">
    <property type="entry name" value="AminoAcid_Transporter"/>
</dbReference>
<name>A0A401U517_9BACT</name>
<dbReference type="InterPro" id="IPR002293">
    <property type="entry name" value="AA/rel_permease1"/>
</dbReference>
<evidence type="ECO:0000256" key="4">
    <source>
        <dbReference type="ARBA" id="ARBA00023136"/>
    </source>
</evidence>
<comment type="caution">
    <text evidence="6">The sequence shown here is derived from an EMBL/GenBank/DDBJ whole genome shotgun (WGS) entry which is preliminary data.</text>
</comment>
<feature type="transmembrane region" description="Helical" evidence="5">
    <location>
        <begin position="384"/>
        <end position="404"/>
    </location>
</feature>
<protein>
    <submittedName>
        <fullName evidence="6">Amino acid permease</fullName>
    </submittedName>
</protein>
<dbReference type="GO" id="GO:0016020">
    <property type="term" value="C:membrane"/>
    <property type="evidence" value="ECO:0007669"/>
    <property type="project" value="UniProtKB-SubCell"/>
</dbReference>
<feature type="transmembrane region" description="Helical" evidence="5">
    <location>
        <begin position="220"/>
        <end position="241"/>
    </location>
</feature>
<sequence>MSVPKEKAHLARTLGLWSTIALVVGGVIGSGIFLKPSLMASQLGSPLLLLFVWILAGVITLFGALSNAEVAAMIPETGGQYIFFKKMYGDFVAFLYGWSAFIVINTAGVASIAYVAGTYAEYYISLPRFSIEVEQAVYLYIPGIGRIYPLVNIGVKLFTIGIVLILTFINYRSTKAGAGLQVLFTLIKVASIMLLIFGIFTIGDGSPNNYVTSAATAPEGWALVLAIVAALSGAFWGYDGWNNITFVAGEIKNPQQNIVKSLLIGLLSCIVIYALIIMAYLFVMDISAIASASFVASDAAQLAMGGIGGALIALLVIFSGIGSTNANIMATARVTFAMAQEKRFFSWTANIHPAFQTPANALALHAIWTCLLVLSGSFDMLTDMLIFVSWLFYGLSAFGVFVLRKKMPDAHRPYKVWGYPFVPATFVIITFFFLILTLANDITNYLTGRAPIINSLFGLLLVVLGTPLYFYFKKKERQ</sequence>
<dbReference type="Pfam" id="PF13520">
    <property type="entry name" value="AA_permease_2"/>
    <property type="match status" value="1"/>
</dbReference>
<feature type="transmembrane region" description="Helical" evidence="5">
    <location>
        <begin position="147"/>
        <end position="168"/>
    </location>
</feature>
<feature type="transmembrane region" description="Helical" evidence="5">
    <location>
        <begin position="180"/>
        <end position="200"/>
    </location>
</feature>
<dbReference type="RefSeq" id="WP_127120553.1">
    <property type="nucleotide sequence ID" value="NZ_BHXQ01000001.1"/>
</dbReference>
<keyword evidence="2 5" id="KW-0812">Transmembrane</keyword>
<comment type="subcellular location">
    <subcellularLocation>
        <location evidence="1">Membrane</location>
        <topology evidence="1">Multi-pass membrane protein</topology>
    </subcellularLocation>
</comment>
<reference evidence="6 7" key="1">
    <citation type="submission" date="2018-11" db="EMBL/GenBank/DDBJ databases">
        <title>Chryseotalea sanarue gen. nov., sp., nov., a member of the family Cytophagaceae, isolated from a brackish lake in Hamamatsu Japan.</title>
        <authorList>
            <person name="Maejima Y."/>
            <person name="Iino T."/>
            <person name="Muraguchi Y."/>
            <person name="Fukuda K."/>
            <person name="Ohkuma M."/>
            <person name="Moriuchi R."/>
            <person name="Dohra H."/>
            <person name="Kimbara K."/>
            <person name="Shintani M."/>
        </authorList>
    </citation>
    <scope>NUCLEOTIDE SEQUENCE [LARGE SCALE GENOMIC DNA]</scope>
    <source>
        <strain evidence="6 7">Ys</strain>
    </source>
</reference>
<keyword evidence="7" id="KW-1185">Reference proteome</keyword>
<dbReference type="OrthoDB" id="9810109at2"/>
<dbReference type="EMBL" id="BHXQ01000001">
    <property type="protein sequence ID" value="GCC49886.1"/>
    <property type="molecule type" value="Genomic_DNA"/>
</dbReference>